<feature type="compositionally biased region" description="Low complexity" evidence="1">
    <location>
        <begin position="95"/>
        <end position="119"/>
    </location>
</feature>
<proteinExistence type="predicted"/>
<gene>
    <name evidence="2" type="ORF">GJ700_32070</name>
</gene>
<organism evidence="2 3">
    <name type="scientific">Pseudoduganella rivuli</name>
    <dbReference type="NCBI Taxonomy" id="2666085"/>
    <lineage>
        <taxon>Bacteria</taxon>
        <taxon>Pseudomonadati</taxon>
        <taxon>Pseudomonadota</taxon>
        <taxon>Betaproteobacteria</taxon>
        <taxon>Burkholderiales</taxon>
        <taxon>Oxalobacteraceae</taxon>
        <taxon>Telluria group</taxon>
        <taxon>Pseudoduganella</taxon>
    </lineage>
</organism>
<evidence type="ECO:0000256" key="1">
    <source>
        <dbReference type="SAM" id="MobiDB-lite"/>
    </source>
</evidence>
<keyword evidence="3" id="KW-1185">Reference proteome</keyword>
<name>A0A7X2IV31_9BURK</name>
<sequence>MTFSSPPRLNPFAMLVMAVLHAALFSALLAQRFRAVPPQEGKLVEPIQWLLPLAPPASKKPVPDAGRAAPVAQPPRPAVPPATAGTRAEPISRETAAPSAPAATTAPSSPADPFDLANAPPAAATDALLHRRDWGAGKADHELRGGKLARLVRPTDTLQAGLERAFQDAGEAVPPKWFSAPEIRELSVPEGRMRMYKIRTAMGTYCFYKPDPSLEAKYDYKLMTCPREK</sequence>
<dbReference type="Proteomes" id="UP000446768">
    <property type="component" value="Unassembled WGS sequence"/>
</dbReference>
<protein>
    <submittedName>
        <fullName evidence="2">Uncharacterized protein</fullName>
    </submittedName>
</protein>
<dbReference type="AlphaFoldDB" id="A0A7X2IV31"/>
<dbReference type="RefSeq" id="WP_154381791.1">
    <property type="nucleotide sequence ID" value="NZ_WKJJ01000031.1"/>
</dbReference>
<reference evidence="2 3" key="1">
    <citation type="submission" date="2019-11" db="EMBL/GenBank/DDBJ databases">
        <title>Novel species isolated from a subtropical stream in China.</title>
        <authorList>
            <person name="Lu H."/>
        </authorList>
    </citation>
    <scope>NUCLEOTIDE SEQUENCE [LARGE SCALE GENOMIC DNA]</scope>
    <source>
        <strain evidence="2 3">FT92W</strain>
    </source>
</reference>
<comment type="caution">
    <text evidence="2">The sequence shown here is derived from an EMBL/GenBank/DDBJ whole genome shotgun (WGS) entry which is preliminary data.</text>
</comment>
<evidence type="ECO:0000313" key="3">
    <source>
        <dbReference type="Proteomes" id="UP000446768"/>
    </source>
</evidence>
<evidence type="ECO:0000313" key="2">
    <source>
        <dbReference type="EMBL" id="MRV76357.1"/>
    </source>
</evidence>
<feature type="region of interest" description="Disordered" evidence="1">
    <location>
        <begin position="58"/>
        <end position="119"/>
    </location>
</feature>
<accession>A0A7X2IV31</accession>
<dbReference type="EMBL" id="WKJJ01000031">
    <property type="protein sequence ID" value="MRV76357.1"/>
    <property type="molecule type" value="Genomic_DNA"/>
</dbReference>